<feature type="region of interest" description="Disordered" evidence="1">
    <location>
        <begin position="76"/>
        <end position="97"/>
    </location>
</feature>
<evidence type="ECO:0000313" key="2">
    <source>
        <dbReference type="EMBL" id="TNN32240.1"/>
    </source>
</evidence>
<comment type="caution">
    <text evidence="2">The sequence shown here is derived from an EMBL/GenBank/DDBJ whole genome shotgun (WGS) entry which is preliminary data.</text>
</comment>
<protein>
    <submittedName>
        <fullName evidence="2">Uncharacterized protein</fullName>
    </submittedName>
</protein>
<proteinExistence type="predicted"/>
<dbReference type="AlphaFoldDB" id="A0A4Z2EUC6"/>
<dbReference type="EMBL" id="SRLO01002825">
    <property type="protein sequence ID" value="TNN32240.1"/>
    <property type="molecule type" value="Genomic_DNA"/>
</dbReference>
<gene>
    <name evidence="2" type="ORF">EYF80_057599</name>
</gene>
<reference evidence="2 3" key="1">
    <citation type="submission" date="2019-03" db="EMBL/GenBank/DDBJ databases">
        <title>First draft genome of Liparis tanakae, snailfish: a comprehensive survey of snailfish specific genes.</title>
        <authorList>
            <person name="Kim W."/>
            <person name="Song I."/>
            <person name="Jeong J.-H."/>
            <person name="Kim D."/>
            <person name="Kim S."/>
            <person name="Ryu S."/>
            <person name="Song J.Y."/>
            <person name="Lee S.K."/>
        </authorList>
    </citation>
    <scope>NUCLEOTIDE SEQUENCE [LARGE SCALE GENOMIC DNA]</scope>
    <source>
        <tissue evidence="2">Muscle</tissue>
    </source>
</reference>
<evidence type="ECO:0000256" key="1">
    <source>
        <dbReference type="SAM" id="MobiDB-lite"/>
    </source>
</evidence>
<keyword evidence="3" id="KW-1185">Reference proteome</keyword>
<organism evidence="2 3">
    <name type="scientific">Liparis tanakae</name>
    <name type="common">Tanaka's snailfish</name>
    <dbReference type="NCBI Taxonomy" id="230148"/>
    <lineage>
        <taxon>Eukaryota</taxon>
        <taxon>Metazoa</taxon>
        <taxon>Chordata</taxon>
        <taxon>Craniata</taxon>
        <taxon>Vertebrata</taxon>
        <taxon>Euteleostomi</taxon>
        <taxon>Actinopterygii</taxon>
        <taxon>Neopterygii</taxon>
        <taxon>Teleostei</taxon>
        <taxon>Neoteleostei</taxon>
        <taxon>Acanthomorphata</taxon>
        <taxon>Eupercaria</taxon>
        <taxon>Perciformes</taxon>
        <taxon>Cottioidei</taxon>
        <taxon>Cottales</taxon>
        <taxon>Liparidae</taxon>
        <taxon>Liparis</taxon>
    </lineage>
</organism>
<evidence type="ECO:0000313" key="3">
    <source>
        <dbReference type="Proteomes" id="UP000314294"/>
    </source>
</evidence>
<sequence length="97" mass="10380">MLLRERSSGSLSSSLVKVVADSSPWFCITRVLRPRISLSCRASTEYSRVSSPAETSTTAVKRLISSASSRSAASFSLNSHMELSSSPAPSERSASRP</sequence>
<accession>A0A4Z2EUC6</accession>
<name>A0A4Z2EUC6_9TELE</name>
<dbReference type="Proteomes" id="UP000314294">
    <property type="component" value="Unassembled WGS sequence"/>
</dbReference>